<accession>A0A2S2C7N5</accession>
<name>A0A2S2C7N5_9NOCA</name>
<dbReference type="AlphaFoldDB" id="A0A2S2C7N5"/>
<evidence type="ECO:0000313" key="2">
    <source>
        <dbReference type="Proteomes" id="UP000245711"/>
    </source>
</evidence>
<protein>
    <submittedName>
        <fullName evidence="1">Uncharacterized protein</fullName>
    </submittedName>
</protein>
<proteinExistence type="predicted"/>
<keyword evidence="2" id="KW-1185">Reference proteome</keyword>
<dbReference type="KEGG" id="roz:CBI38_36005"/>
<organism evidence="1 2">
    <name type="scientific">Rhodococcus oxybenzonivorans</name>
    <dbReference type="NCBI Taxonomy" id="1990687"/>
    <lineage>
        <taxon>Bacteria</taxon>
        <taxon>Bacillati</taxon>
        <taxon>Actinomycetota</taxon>
        <taxon>Actinomycetes</taxon>
        <taxon>Mycobacteriales</taxon>
        <taxon>Nocardiaceae</taxon>
        <taxon>Rhodococcus</taxon>
    </lineage>
</organism>
<dbReference type="EMBL" id="CP021356">
    <property type="protein sequence ID" value="AWK76813.1"/>
    <property type="molecule type" value="Genomic_DNA"/>
</dbReference>
<evidence type="ECO:0000313" key="1">
    <source>
        <dbReference type="EMBL" id="AWK76813.1"/>
    </source>
</evidence>
<gene>
    <name evidence="1" type="ORF">CBI38_36005</name>
</gene>
<sequence length="188" mass="19800">MESSAVPVITVPATNEATAALTDWLIRELVPTVLKGASLDRSADGLRELPAITARHISRPRRLRVHVRCLRGVIRTAESRLRHYSKGRSQYPIAHGTGHTILADQVPVLPDQVMDAAARIGGDVAELGSVAAALANRVLFLAGAIIGSGQGAVPPATTCAAAIESYCSVLTSLWDADPQARVELRVGG</sequence>
<geneLocation type="plasmid" evidence="2">
    <name>prb29</name>
</geneLocation>
<dbReference type="OrthoDB" id="4456545at2"/>
<dbReference type="Proteomes" id="UP000245711">
    <property type="component" value="Plasmid pRB29"/>
</dbReference>
<reference evidence="1 2" key="1">
    <citation type="submission" date="2017-05" db="EMBL/GenBank/DDBJ databases">
        <title>Isolation of Rhodococcus sp. S2-17 biodegrading of BP-3.</title>
        <authorList>
            <person name="Lee Y."/>
            <person name="Kim K.H."/>
            <person name="Chun B.H."/>
            <person name="Jung H.S."/>
            <person name="Jeon C.O."/>
        </authorList>
    </citation>
    <scope>NUCLEOTIDE SEQUENCE [LARGE SCALE GENOMIC DNA]</scope>
    <source>
        <strain evidence="1 2">S2-17</strain>
        <plasmid evidence="2">prb29</plasmid>
    </source>
</reference>
<keyword evidence="1" id="KW-0614">Plasmid</keyword>